<organism evidence="2 3">
    <name type="scientific">Pleurodeles waltl</name>
    <name type="common">Iberian ribbed newt</name>
    <dbReference type="NCBI Taxonomy" id="8319"/>
    <lineage>
        <taxon>Eukaryota</taxon>
        <taxon>Metazoa</taxon>
        <taxon>Chordata</taxon>
        <taxon>Craniata</taxon>
        <taxon>Vertebrata</taxon>
        <taxon>Euteleostomi</taxon>
        <taxon>Amphibia</taxon>
        <taxon>Batrachia</taxon>
        <taxon>Caudata</taxon>
        <taxon>Salamandroidea</taxon>
        <taxon>Salamandridae</taxon>
        <taxon>Pleurodelinae</taxon>
        <taxon>Pleurodeles</taxon>
    </lineage>
</organism>
<protein>
    <submittedName>
        <fullName evidence="2">Uncharacterized protein</fullName>
    </submittedName>
</protein>
<evidence type="ECO:0000256" key="1">
    <source>
        <dbReference type="SAM" id="MobiDB-lite"/>
    </source>
</evidence>
<accession>A0AAV7QYZ6</accession>
<dbReference type="AlphaFoldDB" id="A0AAV7QYZ6"/>
<keyword evidence="3" id="KW-1185">Reference proteome</keyword>
<proteinExistence type="predicted"/>
<gene>
    <name evidence="2" type="ORF">NDU88_010501</name>
</gene>
<sequence>MLHRVQAWEAENQAVFSLGEQVELVERSGLVLNGTVCGEASGDGSVGRAQVRLDFWQSVQGEGPTGCDAPHVLGGHGERTVHQQFGRLADVQSLPVKVGAPFRHQAEGRVKPRGTSREAAGAGSLGQCDDPVVDVRPSTSRGAGASFESIEEELLDYDDEVEEHVTYVQRGDNMKKPRVVPKVVLGDHVGVRHRELVAGSLPRGEEGVFISVGLGGVREGVGDATQKVDKDICGVTNEQRKGRVDRSIQAGHVTDMGAGLRQGPGQSLRCMDCGAFICGAEKQASSRHFGRQLGLYGARVKLSWTPRVSTLVNFTDIKALSLGLFVACLADVLKYQLGMLDSQLP</sequence>
<comment type="caution">
    <text evidence="2">The sequence shown here is derived from an EMBL/GenBank/DDBJ whole genome shotgun (WGS) entry which is preliminary data.</text>
</comment>
<evidence type="ECO:0000313" key="3">
    <source>
        <dbReference type="Proteomes" id="UP001066276"/>
    </source>
</evidence>
<feature type="region of interest" description="Disordered" evidence="1">
    <location>
        <begin position="106"/>
        <end position="146"/>
    </location>
</feature>
<dbReference type="EMBL" id="JANPWB010000010">
    <property type="protein sequence ID" value="KAJ1144199.1"/>
    <property type="molecule type" value="Genomic_DNA"/>
</dbReference>
<dbReference type="Proteomes" id="UP001066276">
    <property type="component" value="Chromosome 6"/>
</dbReference>
<reference evidence="2" key="1">
    <citation type="journal article" date="2022" name="bioRxiv">
        <title>Sequencing and chromosome-scale assembly of the giantPleurodeles waltlgenome.</title>
        <authorList>
            <person name="Brown T."/>
            <person name="Elewa A."/>
            <person name="Iarovenko S."/>
            <person name="Subramanian E."/>
            <person name="Araus A.J."/>
            <person name="Petzold A."/>
            <person name="Susuki M."/>
            <person name="Suzuki K.-i.T."/>
            <person name="Hayashi T."/>
            <person name="Toyoda A."/>
            <person name="Oliveira C."/>
            <person name="Osipova E."/>
            <person name="Leigh N.D."/>
            <person name="Simon A."/>
            <person name="Yun M.H."/>
        </authorList>
    </citation>
    <scope>NUCLEOTIDE SEQUENCE</scope>
    <source>
        <strain evidence="2">20211129_DDA</strain>
        <tissue evidence="2">Liver</tissue>
    </source>
</reference>
<name>A0AAV7QYZ6_PLEWA</name>
<evidence type="ECO:0000313" key="2">
    <source>
        <dbReference type="EMBL" id="KAJ1144199.1"/>
    </source>
</evidence>